<dbReference type="Gene3D" id="3.30.420.240">
    <property type="match status" value="1"/>
</dbReference>
<protein>
    <recommendedName>
        <fullName evidence="2">Terminase large subunit gp17-like C-terminal domain-containing protein</fullName>
    </recommendedName>
</protein>
<comment type="caution">
    <text evidence="1">The sequence shown here is derived from an EMBL/GenBank/DDBJ whole genome shotgun (WGS) entry which is preliminary data.</text>
</comment>
<name>A0A0F8XT85_9ZZZZ</name>
<dbReference type="EMBL" id="LAZR01057308">
    <property type="protein sequence ID" value="KKK72327.1"/>
    <property type="molecule type" value="Genomic_DNA"/>
</dbReference>
<feature type="non-terminal residue" evidence="1">
    <location>
        <position position="1"/>
    </location>
</feature>
<gene>
    <name evidence="1" type="ORF">LCGC14_2905000</name>
</gene>
<organism evidence="1">
    <name type="scientific">marine sediment metagenome</name>
    <dbReference type="NCBI Taxonomy" id="412755"/>
    <lineage>
        <taxon>unclassified sequences</taxon>
        <taxon>metagenomes</taxon>
        <taxon>ecological metagenomes</taxon>
    </lineage>
</organism>
<evidence type="ECO:0000313" key="1">
    <source>
        <dbReference type="EMBL" id="KKK72327.1"/>
    </source>
</evidence>
<evidence type="ECO:0008006" key="2">
    <source>
        <dbReference type="Google" id="ProtNLM"/>
    </source>
</evidence>
<reference evidence="1" key="1">
    <citation type="journal article" date="2015" name="Nature">
        <title>Complex archaea that bridge the gap between prokaryotes and eukaryotes.</title>
        <authorList>
            <person name="Spang A."/>
            <person name="Saw J.H."/>
            <person name="Jorgensen S.L."/>
            <person name="Zaremba-Niedzwiedzka K."/>
            <person name="Martijn J."/>
            <person name="Lind A.E."/>
            <person name="van Eijk R."/>
            <person name="Schleper C."/>
            <person name="Guy L."/>
            <person name="Ettema T.J."/>
        </authorList>
    </citation>
    <scope>NUCLEOTIDE SEQUENCE</scope>
</reference>
<accession>A0A0F8XT85</accession>
<dbReference type="AlphaFoldDB" id="A0A0F8XT85"/>
<proteinExistence type="predicted"/>
<sequence length="126" mass="14303">IQIRRIADVCKKYDAYLFVDSTGIGDPIEDALVREDLNVEGYKFTQRSKKALIELLMIAFEQKNIKILDEEVQKNELDIFEYKMNPSGTVHYSAPDGYHDDCVIALALANWGLENMGGQSMEITVL</sequence>